<evidence type="ECO:0000256" key="5">
    <source>
        <dbReference type="HAMAP-Rule" id="MF_01925"/>
    </source>
</evidence>
<evidence type="ECO:0000256" key="6">
    <source>
        <dbReference type="NCBIfam" id="TIGR00112"/>
    </source>
</evidence>
<feature type="binding site" evidence="7">
    <location>
        <begin position="65"/>
        <end position="68"/>
    </location>
    <ligand>
        <name>NADP(+)</name>
        <dbReference type="ChEBI" id="CHEBI:58349"/>
    </ligand>
</feature>
<dbReference type="Proteomes" id="UP000271573">
    <property type="component" value="Chromosome"/>
</dbReference>
<dbReference type="GO" id="GO:0005737">
    <property type="term" value="C:cytoplasm"/>
    <property type="evidence" value="ECO:0007669"/>
    <property type="project" value="UniProtKB-SubCell"/>
</dbReference>
<comment type="similarity">
    <text evidence="1 5 8">Belongs to the pyrroline-5-carboxylate reductase family.</text>
</comment>
<dbReference type="SUPFAM" id="SSF48179">
    <property type="entry name" value="6-phosphogluconate dehydrogenase C-terminal domain-like"/>
    <property type="match status" value="1"/>
</dbReference>
<dbReference type="EC" id="1.5.1.2" evidence="5 6"/>
<dbReference type="InterPro" id="IPR036291">
    <property type="entry name" value="NAD(P)-bd_dom_sf"/>
</dbReference>
<evidence type="ECO:0000259" key="9">
    <source>
        <dbReference type="Pfam" id="PF03807"/>
    </source>
</evidence>
<evidence type="ECO:0000313" key="11">
    <source>
        <dbReference type="EMBL" id="BBH17818.1"/>
    </source>
</evidence>
<dbReference type="PIRSF" id="PIRSF000193">
    <property type="entry name" value="Pyrrol-5-carb_rd"/>
    <property type="match status" value="1"/>
</dbReference>
<keyword evidence="5 8" id="KW-0028">Amino-acid biosynthesis</keyword>
<dbReference type="InterPro" id="IPR028939">
    <property type="entry name" value="P5C_Rdtase_cat_N"/>
</dbReference>
<evidence type="ECO:0000256" key="4">
    <source>
        <dbReference type="ARBA" id="ARBA00058118"/>
    </source>
</evidence>
<comment type="catalytic activity">
    <reaction evidence="5 8">
        <text>L-proline + NADP(+) = (S)-1-pyrroline-5-carboxylate + NADPH + 2 H(+)</text>
        <dbReference type="Rhea" id="RHEA:14109"/>
        <dbReference type="ChEBI" id="CHEBI:15378"/>
        <dbReference type="ChEBI" id="CHEBI:17388"/>
        <dbReference type="ChEBI" id="CHEBI:57783"/>
        <dbReference type="ChEBI" id="CHEBI:58349"/>
        <dbReference type="ChEBI" id="CHEBI:60039"/>
        <dbReference type="EC" id="1.5.1.2"/>
    </reaction>
</comment>
<evidence type="ECO:0000256" key="3">
    <source>
        <dbReference type="ARBA" id="ARBA00023002"/>
    </source>
</evidence>
<dbReference type="InterPro" id="IPR053790">
    <property type="entry name" value="P5CR-like_CS"/>
</dbReference>
<dbReference type="PROSITE" id="PS00521">
    <property type="entry name" value="P5CR"/>
    <property type="match status" value="1"/>
</dbReference>
<keyword evidence="2 5" id="KW-0521">NADP</keyword>
<gene>
    <name evidence="5 11" type="primary">proC</name>
    <name evidence="11" type="ORF">Back2_21050</name>
</gene>
<dbReference type="InterPro" id="IPR000304">
    <property type="entry name" value="Pyrroline-COOH_reductase"/>
</dbReference>
<comment type="subcellular location">
    <subcellularLocation>
        <location evidence="5">Cytoplasm</location>
    </subcellularLocation>
</comment>
<dbReference type="Pfam" id="PF03807">
    <property type="entry name" value="F420_oxidored"/>
    <property type="match status" value="1"/>
</dbReference>
<dbReference type="HAMAP" id="MF_01925">
    <property type="entry name" value="P5C_reductase"/>
    <property type="match status" value="1"/>
</dbReference>
<keyword evidence="5 8" id="KW-0641">Proline biosynthesis</keyword>
<evidence type="ECO:0000313" key="12">
    <source>
        <dbReference type="Proteomes" id="UP000271573"/>
    </source>
</evidence>
<evidence type="ECO:0000256" key="2">
    <source>
        <dbReference type="ARBA" id="ARBA00022857"/>
    </source>
</evidence>
<sequence length="265" mass="27251">MVTAIIGAGVMGEAILAGLIRAGRDASTILVGERRPDRGAELAQKYGVKVVPNVEAAVADTVLLAVKPQDLAATLIDIAPNLRAGQVLVSVAAGKSTAWIESQVPAGVAVVRAMPNTPALVGEGMAGLSRGSSVTDAQYAEAESLLSGSGQAIEIPEYQQDALTAVSGSGPAYVFYVVEAMVEAGVQLGLARDVATALVQQTLYGAATMLRETRTHPSVLREQVTSPGGTTAAALRKLDEHGVRAAFSSAMEACRDRSRELAQGS</sequence>
<reference evidence="11 12" key="1">
    <citation type="submission" date="2018-11" db="EMBL/GenBank/DDBJ databases">
        <title>Complete genome sequence of Nocardioides baekrokdamisoli strain KCTC 39748.</title>
        <authorList>
            <person name="Kang S.W."/>
            <person name="Lee K.C."/>
            <person name="Kim K.K."/>
            <person name="Kim J.S."/>
            <person name="Kim D.S."/>
            <person name="Ko S.H."/>
            <person name="Yang S.H."/>
            <person name="Shin Y.K."/>
            <person name="Lee J.S."/>
        </authorList>
    </citation>
    <scope>NUCLEOTIDE SEQUENCE [LARGE SCALE GENOMIC DNA]</scope>
    <source>
        <strain evidence="11 12">KCTC 39748</strain>
    </source>
</reference>
<proteinExistence type="inferred from homology"/>
<dbReference type="Gene3D" id="1.10.3730.10">
    <property type="entry name" value="ProC C-terminal domain-like"/>
    <property type="match status" value="1"/>
</dbReference>
<dbReference type="Gene3D" id="3.40.50.720">
    <property type="entry name" value="NAD(P)-binding Rossmann-like Domain"/>
    <property type="match status" value="1"/>
</dbReference>
<feature type="binding site" evidence="7">
    <location>
        <begin position="6"/>
        <end position="11"/>
    </location>
    <ligand>
        <name>NADP(+)</name>
        <dbReference type="ChEBI" id="CHEBI:58349"/>
    </ligand>
</feature>
<dbReference type="GO" id="GO:0055129">
    <property type="term" value="P:L-proline biosynthetic process"/>
    <property type="evidence" value="ECO:0007669"/>
    <property type="project" value="UniProtKB-UniRule"/>
</dbReference>
<evidence type="ECO:0000256" key="8">
    <source>
        <dbReference type="RuleBase" id="RU003903"/>
    </source>
</evidence>
<name>A0A3G9J2K6_9ACTN</name>
<dbReference type="GO" id="GO:0004735">
    <property type="term" value="F:pyrroline-5-carboxylate reductase activity"/>
    <property type="evidence" value="ECO:0007669"/>
    <property type="project" value="UniProtKB-UniRule"/>
</dbReference>
<keyword evidence="5" id="KW-0963">Cytoplasm</keyword>
<feature type="domain" description="Pyrroline-5-carboxylate reductase dimerisation" evidence="10">
    <location>
        <begin position="157"/>
        <end position="261"/>
    </location>
</feature>
<dbReference type="Pfam" id="PF14748">
    <property type="entry name" value="P5CR_dimer"/>
    <property type="match status" value="1"/>
</dbReference>
<dbReference type="KEGG" id="nbe:Back2_21050"/>
<protein>
    <recommendedName>
        <fullName evidence="5 6">Pyrroline-5-carboxylate reductase</fullName>
        <shortName evidence="5">P5C reductase</shortName>
        <shortName evidence="5">P5CR</shortName>
        <ecNumber evidence="5 6">1.5.1.2</ecNumber>
    </recommendedName>
    <alternativeName>
        <fullName evidence="5">PCA reductase</fullName>
    </alternativeName>
</protein>
<accession>A0A3G9J2K6</accession>
<feature type="domain" description="Pyrroline-5-carboxylate reductase catalytic N-terminal" evidence="9">
    <location>
        <begin position="4"/>
        <end position="94"/>
    </location>
</feature>
<dbReference type="InterPro" id="IPR008927">
    <property type="entry name" value="6-PGluconate_DH-like_C_sf"/>
</dbReference>
<dbReference type="PANTHER" id="PTHR11645">
    <property type="entry name" value="PYRROLINE-5-CARBOXYLATE REDUCTASE"/>
    <property type="match status" value="1"/>
</dbReference>
<dbReference type="FunFam" id="1.10.3730.10:FF:000001">
    <property type="entry name" value="Pyrroline-5-carboxylate reductase"/>
    <property type="match status" value="1"/>
</dbReference>
<keyword evidence="3 5" id="KW-0560">Oxidoreductase</keyword>
<dbReference type="RefSeq" id="WP_231998688.1">
    <property type="nucleotide sequence ID" value="NZ_AP019307.1"/>
</dbReference>
<evidence type="ECO:0000259" key="10">
    <source>
        <dbReference type="Pfam" id="PF14748"/>
    </source>
</evidence>
<comment type="function">
    <text evidence="4 5">Catalyzes the reduction of 1-pyrroline-5-carboxylate (PCA) to L-proline.</text>
</comment>
<dbReference type="SUPFAM" id="SSF51735">
    <property type="entry name" value="NAD(P)-binding Rossmann-fold domains"/>
    <property type="match status" value="1"/>
</dbReference>
<dbReference type="InterPro" id="IPR029036">
    <property type="entry name" value="P5CR_dimer"/>
</dbReference>
<evidence type="ECO:0000256" key="1">
    <source>
        <dbReference type="ARBA" id="ARBA00005525"/>
    </source>
</evidence>
<keyword evidence="12" id="KW-1185">Reference proteome</keyword>
<evidence type="ECO:0000256" key="7">
    <source>
        <dbReference type="PIRSR" id="PIRSR000193-1"/>
    </source>
</evidence>
<comment type="catalytic activity">
    <reaction evidence="5">
        <text>L-proline + NAD(+) = (S)-1-pyrroline-5-carboxylate + NADH + 2 H(+)</text>
        <dbReference type="Rhea" id="RHEA:14105"/>
        <dbReference type="ChEBI" id="CHEBI:15378"/>
        <dbReference type="ChEBI" id="CHEBI:17388"/>
        <dbReference type="ChEBI" id="CHEBI:57540"/>
        <dbReference type="ChEBI" id="CHEBI:57945"/>
        <dbReference type="ChEBI" id="CHEBI:60039"/>
        <dbReference type="EC" id="1.5.1.2"/>
    </reaction>
</comment>
<dbReference type="AlphaFoldDB" id="A0A3G9J2K6"/>
<dbReference type="EMBL" id="AP019307">
    <property type="protein sequence ID" value="BBH17818.1"/>
    <property type="molecule type" value="Genomic_DNA"/>
</dbReference>
<dbReference type="UniPathway" id="UPA00098">
    <property type="reaction ID" value="UER00361"/>
</dbReference>
<dbReference type="PANTHER" id="PTHR11645:SF0">
    <property type="entry name" value="PYRROLINE-5-CARBOXYLATE REDUCTASE 3"/>
    <property type="match status" value="1"/>
</dbReference>
<dbReference type="NCBIfam" id="TIGR00112">
    <property type="entry name" value="proC"/>
    <property type="match status" value="1"/>
</dbReference>
<organism evidence="11 12">
    <name type="scientific">Nocardioides baekrokdamisoli</name>
    <dbReference type="NCBI Taxonomy" id="1804624"/>
    <lineage>
        <taxon>Bacteria</taxon>
        <taxon>Bacillati</taxon>
        <taxon>Actinomycetota</taxon>
        <taxon>Actinomycetes</taxon>
        <taxon>Propionibacteriales</taxon>
        <taxon>Nocardioidaceae</taxon>
        <taxon>Nocardioides</taxon>
    </lineage>
</organism>
<comment type="pathway">
    <text evidence="5 8">Amino-acid biosynthesis; L-proline biosynthesis; L-proline from L-glutamate 5-semialdehyde: step 1/1.</text>
</comment>